<name>A0A4R5ART9_9ACTN</name>
<keyword evidence="1" id="KW-0812">Transmembrane</keyword>
<evidence type="ECO:0000313" key="2">
    <source>
        <dbReference type="EMBL" id="TDD75661.1"/>
    </source>
</evidence>
<proteinExistence type="predicted"/>
<accession>A0A4R5ART9</accession>
<dbReference type="Proteomes" id="UP000295578">
    <property type="component" value="Unassembled WGS sequence"/>
</dbReference>
<keyword evidence="1" id="KW-1133">Transmembrane helix</keyword>
<feature type="transmembrane region" description="Helical" evidence="1">
    <location>
        <begin position="123"/>
        <end position="150"/>
    </location>
</feature>
<dbReference type="OrthoDB" id="3579673at2"/>
<feature type="transmembrane region" description="Helical" evidence="1">
    <location>
        <begin position="197"/>
        <end position="216"/>
    </location>
</feature>
<reference evidence="2 3" key="1">
    <citation type="submission" date="2019-03" db="EMBL/GenBank/DDBJ databases">
        <title>Draft genome sequences of novel Actinobacteria.</title>
        <authorList>
            <person name="Sahin N."/>
            <person name="Ay H."/>
            <person name="Saygin H."/>
        </authorList>
    </citation>
    <scope>NUCLEOTIDE SEQUENCE [LARGE SCALE GENOMIC DNA]</scope>
    <source>
        <strain evidence="2 3">DSM 45941</strain>
    </source>
</reference>
<dbReference type="EMBL" id="SMKY01000154">
    <property type="protein sequence ID" value="TDD75661.1"/>
    <property type="molecule type" value="Genomic_DNA"/>
</dbReference>
<dbReference type="GO" id="GO:0140359">
    <property type="term" value="F:ABC-type transporter activity"/>
    <property type="evidence" value="ECO:0007669"/>
    <property type="project" value="InterPro"/>
</dbReference>
<dbReference type="AlphaFoldDB" id="A0A4R5ART9"/>
<feature type="transmembrane region" description="Helical" evidence="1">
    <location>
        <begin position="12"/>
        <end position="32"/>
    </location>
</feature>
<organism evidence="2 3">
    <name type="scientific">Actinomadura darangshiensis</name>
    <dbReference type="NCBI Taxonomy" id="705336"/>
    <lineage>
        <taxon>Bacteria</taxon>
        <taxon>Bacillati</taxon>
        <taxon>Actinomycetota</taxon>
        <taxon>Actinomycetes</taxon>
        <taxon>Streptosporangiales</taxon>
        <taxon>Thermomonosporaceae</taxon>
        <taxon>Actinomadura</taxon>
    </lineage>
</organism>
<evidence type="ECO:0000256" key="1">
    <source>
        <dbReference type="SAM" id="Phobius"/>
    </source>
</evidence>
<feature type="transmembrane region" description="Helical" evidence="1">
    <location>
        <begin position="81"/>
        <end position="102"/>
    </location>
</feature>
<comment type="caution">
    <text evidence="2">The sequence shown here is derived from an EMBL/GenBank/DDBJ whole genome shotgun (WGS) entry which is preliminary data.</text>
</comment>
<keyword evidence="3" id="KW-1185">Reference proteome</keyword>
<dbReference type="GO" id="GO:0005886">
    <property type="term" value="C:plasma membrane"/>
    <property type="evidence" value="ECO:0007669"/>
    <property type="project" value="UniProtKB-SubCell"/>
</dbReference>
<feature type="transmembrane region" description="Helical" evidence="1">
    <location>
        <begin position="170"/>
        <end position="190"/>
    </location>
</feature>
<evidence type="ECO:0000313" key="3">
    <source>
        <dbReference type="Proteomes" id="UP000295578"/>
    </source>
</evidence>
<feature type="transmembrane region" description="Helical" evidence="1">
    <location>
        <begin position="297"/>
        <end position="317"/>
    </location>
</feature>
<protein>
    <submittedName>
        <fullName evidence="2">Transporter</fullName>
    </submittedName>
</protein>
<keyword evidence="1" id="KW-0472">Membrane</keyword>
<dbReference type="RefSeq" id="WP_132200514.1">
    <property type="nucleotide sequence ID" value="NZ_SMKY01000154.1"/>
</dbReference>
<sequence>MIWLTWRQHRKQMLAALIGLAVLLAVLIPTGLKMHHAFTDMGTERCLNGLGDGSLVGAGKVSECQSVVDRFQRAYGDYGRAALLLIFVPLLAGLFWGAPLVAREIESGTHRLVWTQGVTRARWGAVKIAAITVAALLFAIGYAALVSWWMGPLNRTGTSRLEFLSFDVQGIAPIGYTLFAVALGIFAGTVTRKVMPAMAMTLVGFVVLRIPLAVLGRPNFQGAKDLKYPVVSDTAPNIGNGNWVISDGVYDRAGSLLAGDTQAVCWPPPDSPDADGCYGAGAYNLVSYQPGDRFWPFQYLETGVYVLLAAGLLYLAIRRLQRQMT</sequence>
<gene>
    <name evidence="2" type="ORF">E1293_28195</name>
</gene>